<accession>A0A7S8EAE6</accession>
<dbReference type="AlphaFoldDB" id="A0A7S8EAE6"/>
<dbReference type="Pfam" id="PF14559">
    <property type="entry name" value="TPR_19"/>
    <property type="match status" value="1"/>
</dbReference>
<feature type="transmembrane region" description="Helical" evidence="5">
    <location>
        <begin position="331"/>
        <end position="356"/>
    </location>
</feature>
<evidence type="ECO:0000313" key="8">
    <source>
        <dbReference type="Proteomes" id="UP000594468"/>
    </source>
</evidence>
<feature type="domain" description="O-antigen ligase-related" evidence="6">
    <location>
        <begin position="195"/>
        <end position="345"/>
    </location>
</feature>
<feature type="transmembrane region" description="Helical" evidence="5">
    <location>
        <begin position="390"/>
        <end position="409"/>
    </location>
</feature>
<feature type="transmembrane region" description="Helical" evidence="5">
    <location>
        <begin position="12"/>
        <end position="33"/>
    </location>
</feature>
<feature type="transmembrane region" description="Helical" evidence="5">
    <location>
        <begin position="421"/>
        <end position="439"/>
    </location>
</feature>
<dbReference type="GO" id="GO:0016020">
    <property type="term" value="C:membrane"/>
    <property type="evidence" value="ECO:0007669"/>
    <property type="project" value="UniProtKB-SubCell"/>
</dbReference>
<dbReference type="KEGG" id="pmet:G4Y79_02710"/>
<evidence type="ECO:0000256" key="4">
    <source>
        <dbReference type="ARBA" id="ARBA00023136"/>
    </source>
</evidence>
<dbReference type="InterPro" id="IPR019734">
    <property type="entry name" value="TPR_rpt"/>
</dbReference>
<evidence type="ECO:0000256" key="3">
    <source>
        <dbReference type="ARBA" id="ARBA00022989"/>
    </source>
</evidence>
<name>A0A7S8EAE6_9CHLR</name>
<dbReference type="PANTHER" id="PTHR37422">
    <property type="entry name" value="TEICHURONIC ACID BIOSYNTHESIS PROTEIN TUAE"/>
    <property type="match status" value="1"/>
</dbReference>
<dbReference type="Pfam" id="PF04932">
    <property type="entry name" value="Wzy_C"/>
    <property type="match status" value="1"/>
</dbReference>
<dbReference type="SMART" id="SM00028">
    <property type="entry name" value="TPR"/>
    <property type="match status" value="2"/>
</dbReference>
<evidence type="ECO:0000259" key="6">
    <source>
        <dbReference type="Pfam" id="PF04932"/>
    </source>
</evidence>
<dbReference type="PANTHER" id="PTHR37422:SF13">
    <property type="entry name" value="LIPOPOLYSACCHARIDE BIOSYNTHESIS PROTEIN PA4999-RELATED"/>
    <property type="match status" value="1"/>
</dbReference>
<keyword evidence="7" id="KW-0436">Ligase</keyword>
<keyword evidence="8" id="KW-1185">Reference proteome</keyword>
<dbReference type="RefSeq" id="WP_195171373.1">
    <property type="nucleotide sequence ID" value="NZ_CP062983.1"/>
</dbReference>
<dbReference type="Proteomes" id="UP000594468">
    <property type="component" value="Chromosome"/>
</dbReference>
<dbReference type="EMBL" id="CP062983">
    <property type="protein sequence ID" value="QPC83306.1"/>
    <property type="molecule type" value="Genomic_DNA"/>
</dbReference>
<feature type="transmembrane region" description="Helical" evidence="5">
    <location>
        <begin position="164"/>
        <end position="181"/>
    </location>
</feature>
<dbReference type="SUPFAM" id="SSF48452">
    <property type="entry name" value="TPR-like"/>
    <property type="match status" value="1"/>
</dbReference>
<reference evidence="7 8" key="1">
    <citation type="submission" date="2020-02" db="EMBL/GenBank/DDBJ databases">
        <authorList>
            <person name="Zheng R.K."/>
            <person name="Sun C.M."/>
        </authorList>
    </citation>
    <scope>NUCLEOTIDE SEQUENCE [LARGE SCALE GENOMIC DNA]</scope>
    <source>
        <strain evidence="8">rifampicinis</strain>
    </source>
</reference>
<dbReference type="Gene3D" id="1.25.40.10">
    <property type="entry name" value="Tetratricopeptide repeat domain"/>
    <property type="match status" value="1"/>
</dbReference>
<comment type="subcellular location">
    <subcellularLocation>
        <location evidence="1">Membrane</location>
        <topology evidence="1">Multi-pass membrane protein</topology>
    </subcellularLocation>
</comment>
<feature type="transmembrane region" description="Helical" evidence="5">
    <location>
        <begin position="256"/>
        <end position="274"/>
    </location>
</feature>
<evidence type="ECO:0000256" key="5">
    <source>
        <dbReference type="SAM" id="Phobius"/>
    </source>
</evidence>
<sequence length="634" mass="70252">MTRLRTHTLPMLLLFLIFVYMYFGITFTGVVALTSLQPLTMGIFLAGALFTGVQYLRGRWKVYNTPFAPMFALWAVAFIISIVANPAYARISMEGLWYMGLFMGTMSIFISALTNKALTRPLIEEAMLLLGFVLLFIGSLQIGLIFTNTGAIPRTANPIGNPNFYAMILLIITMLALHRVLTTHSLFVQLMMGLYTLVALVHLLLSGSRGGQLGFLVALALYIGLRLFTRPQPEAETPFERLSKWLHKRTGLSPKIWIAGIFAMGIVVVLLIVFQRSRLTSGRTPLYVLAVQLFLERPLTGQGLFTFGPHMLARMSTPPNGLLPHPHSVPLAIMAELGLPGLIALGYSILAGVRAIWMSRQALIGKQLAGYDALVAILVGLSLHHLVDSAMLYVALLVLLVVVMVMTPINPIPAPRSRQIAFGISQAILWSVLCIGFLWHSSIYQPYMEILNEVRQQKAAGPVDYPAAMERLSEIMAADPHNIVYHIQYADWAGLLADQSQAKTDIETAIAAYDRLLSIEPGYGVAWANLAALHWQAGDPSSAVEALEQGMVHAPDWRMMAWQYHAYAYNHPIPQFKPIEWKQGLSSIQLVYLRDIESPLLLPQVNESAMVPLDELAARLFLGLMRLPIAVVEQ</sequence>
<feature type="transmembrane region" description="Helical" evidence="5">
    <location>
        <begin position="186"/>
        <end position="205"/>
    </location>
</feature>
<feature type="transmembrane region" description="Helical" evidence="5">
    <location>
        <begin position="39"/>
        <end position="56"/>
    </location>
</feature>
<feature type="transmembrane region" description="Helical" evidence="5">
    <location>
        <begin position="95"/>
        <end position="114"/>
    </location>
</feature>
<keyword evidence="3 5" id="KW-1133">Transmembrane helix</keyword>
<keyword evidence="4 5" id="KW-0472">Membrane</keyword>
<evidence type="ECO:0000256" key="1">
    <source>
        <dbReference type="ARBA" id="ARBA00004141"/>
    </source>
</evidence>
<dbReference type="GO" id="GO:0016874">
    <property type="term" value="F:ligase activity"/>
    <property type="evidence" value="ECO:0007669"/>
    <property type="project" value="UniProtKB-KW"/>
</dbReference>
<gene>
    <name evidence="7" type="ORF">G4Y79_02710</name>
</gene>
<feature type="transmembrane region" description="Helical" evidence="5">
    <location>
        <begin position="126"/>
        <end position="144"/>
    </location>
</feature>
<organism evidence="7 8">
    <name type="scientific">Phototrophicus methaneseepsis</name>
    <dbReference type="NCBI Taxonomy" id="2710758"/>
    <lineage>
        <taxon>Bacteria</taxon>
        <taxon>Bacillati</taxon>
        <taxon>Chloroflexota</taxon>
        <taxon>Candidatus Thermofontia</taxon>
        <taxon>Phototrophicales</taxon>
        <taxon>Phototrophicaceae</taxon>
        <taxon>Phototrophicus</taxon>
    </lineage>
</organism>
<dbReference type="InterPro" id="IPR011990">
    <property type="entry name" value="TPR-like_helical_dom_sf"/>
</dbReference>
<evidence type="ECO:0000313" key="7">
    <source>
        <dbReference type="EMBL" id="QPC83306.1"/>
    </source>
</evidence>
<dbReference type="InterPro" id="IPR007016">
    <property type="entry name" value="O-antigen_ligase-rel_domated"/>
</dbReference>
<protein>
    <submittedName>
        <fullName evidence="7">O-antigen ligase family protein</fullName>
    </submittedName>
</protein>
<feature type="transmembrane region" description="Helical" evidence="5">
    <location>
        <begin position="68"/>
        <end position="89"/>
    </location>
</feature>
<dbReference type="InterPro" id="IPR051533">
    <property type="entry name" value="WaaL-like"/>
</dbReference>
<feature type="transmembrane region" description="Helical" evidence="5">
    <location>
        <begin position="368"/>
        <end position="384"/>
    </location>
</feature>
<evidence type="ECO:0000256" key="2">
    <source>
        <dbReference type="ARBA" id="ARBA00022692"/>
    </source>
</evidence>
<proteinExistence type="predicted"/>
<keyword evidence="2 5" id="KW-0812">Transmembrane</keyword>